<evidence type="ECO:0000256" key="4">
    <source>
        <dbReference type="ARBA" id="ARBA00023110"/>
    </source>
</evidence>
<sequence length="332" mass="36273">MKKSLVILLAATLGLAACNREKKGAGGLLYTIHNSEEKEKIKEGDIVKMNFVQKNDKDSVFYSSYENEVPQVFQAQKKMYAGDNQDALTLLGEGDSATFKINLDTMAHYTKQPKNEMFKNDKYITFVVKIEKVFKKNAGEADSAFQKRASEFFQADFKATMDKIKNAEDGKLKKYVEDKGLKTTVAASGLHYVIKTPGSAQRPVLGDTVEINYTGSATKKDKDGKYTVFDTSDQKTAKESGLDKKQMGRTYGPTKMVYGQTVPGFTEALSLIGPGGKVTVVMPSKLGYGEQGNPQAGITPYAPIAFDIEIVKIIKGKPAATPAPTMPVTAKP</sequence>
<evidence type="ECO:0000256" key="6">
    <source>
        <dbReference type="PROSITE-ProRule" id="PRU00277"/>
    </source>
</evidence>
<keyword evidence="5 6" id="KW-0413">Isomerase</keyword>
<evidence type="ECO:0000259" key="7">
    <source>
        <dbReference type="PROSITE" id="PS50059"/>
    </source>
</evidence>
<accession>A0A4U1CTH6</accession>
<dbReference type="Pfam" id="PF00254">
    <property type="entry name" value="FKBP_C"/>
    <property type="match status" value="2"/>
</dbReference>
<dbReference type="PROSITE" id="PS50059">
    <property type="entry name" value="FKBP_PPIASE"/>
    <property type="match status" value="1"/>
</dbReference>
<evidence type="ECO:0000256" key="5">
    <source>
        <dbReference type="ARBA" id="ARBA00023235"/>
    </source>
</evidence>
<dbReference type="RefSeq" id="WP_136837996.1">
    <property type="nucleotide sequence ID" value="NZ_SWBR01000001.1"/>
</dbReference>
<evidence type="ECO:0000313" key="9">
    <source>
        <dbReference type="Proteomes" id="UP000309488"/>
    </source>
</evidence>
<comment type="similarity">
    <text evidence="2">Belongs to the FKBP-type PPIase family.</text>
</comment>
<evidence type="ECO:0000313" key="8">
    <source>
        <dbReference type="EMBL" id="TKC12083.1"/>
    </source>
</evidence>
<comment type="caution">
    <text evidence="8">The sequence shown here is derived from an EMBL/GenBank/DDBJ whole genome shotgun (WGS) entry which is preliminary data.</text>
</comment>
<evidence type="ECO:0000256" key="2">
    <source>
        <dbReference type="ARBA" id="ARBA00006577"/>
    </source>
</evidence>
<dbReference type="PANTHER" id="PTHR43811">
    <property type="entry name" value="FKBP-TYPE PEPTIDYL-PROLYL CIS-TRANS ISOMERASE FKPA"/>
    <property type="match status" value="1"/>
</dbReference>
<reference evidence="8 9" key="1">
    <citation type="submission" date="2019-04" db="EMBL/GenBank/DDBJ databases">
        <title>Pedobacter sp. RP-3-22 sp. nov., isolated from Arctic soil.</title>
        <authorList>
            <person name="Dahal R.H."/>
            <person name="Kim D.-U."/>
        </authorList>
    </citation>
    <scope>NUCLEOTIDE SEQUENCE [LARGE SCALE GENOMIC DNA]</scope>
    <source>
        <strain evidence="8 9">RP-3-22</strain>
    </source>
</reference>
<dbReference type="Proteomes" id="UP000309488">
    <property type="component" value="Unassembled WGS sequence"/>
</dbReference>
<dbReference type="OrthoDB" id="9814548at2"/>
<dbReference type="AlphaFoldDB" id="A0A4U1CTH6"/>
<dbReference type="InterPro" id="IPR001179">
    <property type="entry name" value="PPIase_FKBP_dom"/>
</dbReference>
<dbReference type="PROSITE" id="PS51257">
    <property type="entry name" value="PROKAR_LIPOPROTEIN"/>
    <property type="match status" value="1"/>
</dbReference>
<proteinExistence type="inferred from homology"/>
<feature type="domain" description="PPIase FKBP-type" evidence="7">
    <location>
        <begin position="206"/>
        <end position="314"/>
    </location>
</feature>
<dbReference type="InterPro" id="IPR046357">
    <property type="entry name" value="PPIase_dom_sf"/>
</dbReference>
<gene>
    <name evidence="8" type="ORF">FA048_00245</name>
</gene>
<dbReference type="PANTHER" id="PTHR43811:SF19">
    <property type="entry name" value="39 KDA FK506-BINDING NUCLEAR PROTEIN"/>
    <property type="match status" value="1"/>
</dbReference>
<evidence type="ECO:0000256" key="3">
    <source>
        <dbReference type="ARBA" id="ARBA00013194"/>
    </source>
</evidence>
<dbReference type="Gene3D" id="3.10.50.40">
    <property type="match status" value="2"/>
</dbReference>
<comment type="catalytic activity">
    <reaction evidence="1 6">
        <text>[protein]-peptidylproline (omega=180) = [protein]-peptidylproline (omega=0)</text>
        <dbReference type="Rhea" id="RHEA:16237"/>
        <dbReference type="Rhea" id="RHEA-COMP:10747"/>
        <dbReference type="Rhea" id="RHEA-COMP:10748"/>
        <dbReference type="ChEBI" id="CHEBI:83833"/>
        <dbReference type="ChEBI" id="CHEBI:83834"/>
        <dbReference type="EC" id="5.2.1.8"/>
    </reaction>
</comment>
<dbReference type="EC" id="5.2.1.8" evidence="3 6"/>
<protein>
    <recommendedName>
        <fullName evidence="3 6">peptidylprolyl isomerase</fullName>
        <ecNumber evidence="3 6">5.2.1.8</ecNumber>
    </recommendedName>
</protein>
<keyword evidence="4 6" id="KW-0697">Rotamase</keyword>
<keyword evidence="9" id="KW-1185">Reference proteome</keyword>
<dbReference type="EMBL" id="SWBR01000001">
    <property type="protein sequence ID" value="TKC12083.1"/>
    <property type="molecule type" value="Genomic_DNA"/>
</dbReference>
<organism evidence="8 9">
    <name type="scientific">Pedobacter polaris</name>
    <dbReference type="NCBI Taxonomy" id="2571273"/>
    <lineage>
        <taxon>Bacteria</taxon>
        <taxon>Pseudomonadati</taxon>
        <taxon>Bacteroidota</taxon>
        <taxon>Sphingobacteriia</taxon>
        <taxon>Sphingobacteriales</taxon>
        <taxon>Sphingobacteriaceae</taxon>
        <taxon>Pedobacter</taxon>
    </lineage>
</organism>
<dbReference type="GO" id="GO:0003755">
    <property type="term" value="F:peptidyl-prolyl cis-trans isomerase activity"/>
    <property type="evidence" value="ECO:0007669"/>
    <property type="project" value="UniProtKB-KW"/>
</dbReference>
<name>A0A4U1CTH6_9SPHI</name>
<dbReference type="SUPFAM" id="SSF54534">
    <property type="entry name" value="FKBP-like"/>
    <property type="match status" value="2"/>
</dbReference>
<evidence type="ECO:0000256" key="1">
    <source>
        <dbReference type="ARBA" id="ARBA00000971"/>
    </source>
</evidence>